<evidence type="ECO:0000256" key="4">
    <source>
        <dbReference type="ARBA" id="ARBA00018859"/>
    </source>
</evidence>
<comment type="cofactor">
    <cofactor evidence="1 10">
        <name>heme</name>
        <dbReference type="ChEBI" id="CHEBI:30413"/>
    </cofactor>
</comment>
<dbReference type="InterPro" id="IPR044943">
    <property type="entry name" value="NOS_dom_1"/>
</dbReference>
<evidence type="ECO:0000256" key="1">
    <source>
        <dbReference type="ARBA" id="ARBA00001971"/>
    </source>
</evidence>
<dbReference type="GO" id="GO:0020037">
    <property type="term" value="F:heme binding"/>
    <property type="evidence" value="ECO:0007669"/>
    <property type="project" value="InterPro"/>
</dbReference>
<evidence type="ECO:0000313" key="13">
    <source>
        <dbReference type="Proteomes" id="UP000258707"/>
    </source>
</evidence>
<evidence type="ECO:0000256" key="8">
    <source>
        <dbReference type="ARBA" id="ARBA00023004"/>
    </source>
</evidence>
<keyword evidence="7 10" id="KW-0560">Oxidoreductase</keyword>
<dbReference type="Pfam" id="PF02898">
    <property type="entry name" value="NO_synthase"/>
    <property type="match status" value="1"/>
</dbReference>
<dbReference type="GeneID" id="37637360"/>
<accession>A0A346PBJ6</accession>
<dbReference type="Proteomes" id="UP000258707">
    <property type="component" value="Chromosome"/>
</dbReference>
<proteinExistence type="inferred from homology"/>
<dbReference type="GO" id="GO:0046872">
    <property type="term" value="F:metal ion binding"/>
    <property type="evidence" value="ECO:0007669"/>
    <property type="project" value="UniProtKB-KW"/>
</dbReference>
<evidence type="ECO:0000313" key="12">
    <source>
        <dbReference type="EMBL" id="AXR76891.1"/>
    </source>
</evidence>
<dbReference type="EC" id="1.14.14.47" evidence="3 10"/>
<protein>
    <recommendedName>
        <fullName evidence="4 10">Nitric oxide synthase oxygenase</fullName>
        <ecNumber evidence="3 10">1.14.14.47</ecNumber>
    </recommendedName>
</protein>
<keyword evidence="6 10" id="KW-0479">Metal-binding</keyword>
<dbReference type="Gene3D" id="3.90.440.10">
    <property type="entry name" value="Nitric Oxide Synthase,Heme Domain,Chain A domain 2"/>
    <property type="match status" value="1"/>
</dbReference>
<keyword evidence="5 10" id="KW-0349">Heme</keyword>
<dbReference type="CDD" id="cd00794">
    <property type="entry name" value="NOS_oxygenase_prok"/>
    <property type="match status" value="1"/>
</dbReference>
<comment type="miscellaneous">
    <text evidence="10">This protein is similar to the oxygenase domain of eukaryotic nitric oxide synthases but lacks the reductase domain which, in eukaryotes, is responsible for transfer of electrons to the ferric heme during nitric oxide synthesis.</text>
</comment>
<dbReference type="GO" id="GO:0006809">
    <property type="term" value="P:nitric oxide biosynthetic process"/>
    <property type="evidence" value="ECO:0007669"/>
    <property type="project" value="InterPro"/>
</dbReference>
<reference evidence="13" key="1">
    <citation type="submission" date="2017-10" db="EMBL/GenBank/DDBJ databases">
        <title>Phenotypic and genomic properties of facultatively anaerobic sulfur-reducing natronoarchaea from hypersaline soda lakes.</title>
        <authorList>
            <person name="Sorokin D.Y."/>
            <person name="Kublanov I.V."/>
            <person name="Roman P."/>
            <person name="Sinninghe Damste J.S."/>
            <person name="Golyshin P.N."/>
            <person name="Rojo D."/>
            <person name="Ciordia S."/>
            <person name="Mena Md.C."/>
            <person name="Ferrer M."/>
            <person name="Messina E."/>
            <person name="Smedile F."/>
            <person name="La Spada G."/>
            <person name="La Cono V."/>
            <person name="Yakimov M.M."/>
        </authorList>
    </citation>
    <scope>NUCLEOTIDE SEQUENCE [LARGE SCALE GENOMIC DNA]</scope>
    <source>
        <strain evidence="13">AArc1</strain>
    </source>
</reference>
<dbReference type="InterPro" id="IPR004030">
    <property type="entry name" value="NOS_N"/>
</dbReference>
<feature type="domain" description="Nitric oxide synthase (NOS)" evidence="11">
    <location>
        <begin position="71"/>
        <end position="78"/>
    </location>
</feature>
<evidence type="ECO:0000259" key="11">
    <source>
        <dbReference type="PROSITE" id="PS60001"/>
    </source>
</evidence>
<organism evidence="12 13">
    <name type="scientific">Natrarchaeobaculum sulfurireducens</name>
    <dbReference type="NCBI Taxonomy" id="2044521"/>
    <lineage>
        <taxon>Archaea</taxon>
        <taxon>Methanobacteriati</taxon>
        <taxon>Methanobacteriota</taxon>
        <taxon>Stenosarchaea group</taxon>
        <taxon>Halobacteria</taxon>
        <taxon>Halobacteriales</taxon>
        <taxon>Natrialbaceae</taxon>
        <taxon>Natrarchaeobaculum</taxon>
    </lineage>
</organism>
<comment type="catalytic activity">
    <reaction evidence="9">
        <text>3 reduced [flavodoxin] + 2 L-arginine + 4 O2 = 3 oxidized [flavodoxin] + 2 L-citrulline + 2 nitric oxide + 4 H2O + 5 H(+)</text>
        <dbReference type="Rhea" id="RHEA:52324"/>
        <dbReference type="Rhea" id="RHEA-COMP:10622"/>
        <dbReference type="Rhea" id="RHEA-COMP:10623"/>
        <dbReference type="ChEBI" id="CHEBI:15377"/>
        <dbReference type="ChEBI" id="CHEBI:15378"/>
        <dbReference type="ChEBI" id="CHEBI:15379"/>
        <dbReference type="ChEBI" id="CHEBI:16480"/>
        <dbReference type="ChEBI" id="CHEBI:32682"/>
        <dbReference type="ChEBI" id="CHEBI:57618"/>
        <dbReference type="ChEBI" id="CHEBI:57743"/>
        <dbReference type="ChEBI" id="CHEBI:58210"/>
        <dbReference type="EC" id="1.14.14.47"/>
    </reaction>
</comment>
<evidence type="ECO:0000256" key="7">
    <source>
        <dbReference type="ARBA" id="ARBA00023002"/>
    </source>
</evidence>
<dbReference type="Gene3D" id="3.90.1230.10">
    <property type="entry name" value="Nitric Oxide Synthase, Chain A, domain 3"/>
    <property type="match status" value="1"/>
</dbReference>
<evidence type="ECO:0000256" key="9">
    <source>
        <dbReference type="ARBA" id="ARBA00048713"/>
    </source>
</evidence>
<dbReference type="Gene3D" id="3.90.340.10">
    <property type="entry name" value="Nitric Oxide Synthase, Chain A, domain 1"/>
    <property type="match status" value="1"/>
</dbReference>
<dbReference type="InterPro" id="IPR036119">
    <property type="entry name" value="NOS_N_sf"/>
</dbReference>
<comment type="subunit">
    <text evidence="10">Homodimer.</text>
</comment>
<dbReference type="AlphaFoldDB" id="A0A346PBJ6"/>
<evidence type="ECO:0000256" key="3">
    <source>
        <dbReference type="ARBA" id="ARBA00012735"/>
    </source>
</evidence>
<name>A0A346PBJ6_9EURY</name>
<evidence type="ECO:0000256" key="5">
    <source>
        <dbReference type="ARBA" id="ARBA00022617"/>
    </source>
</evidence>
<evidence type="ECO:0000256" key="6">
    <source>
        <dbReference type="ARBA" id="ARBA00022723"/>
    </source>
</evidence>
<sequence>MHEPIPEYDPDALFSEAESFVRQCYAELERDAEIESRLAEIRREIDERGHYEHTREELEHGARMAWRNSNRCVGRLFWQSLHVLDRRDLETPAEIHEACCEHLEYARNGGDIIPTISVFKPMSRGDRQVRIWNYQLLRYAGYETDDGIVGDPDEVAFTDYCRSRGWEGEGTDFDVLPHVIQVGDDEPQLFEVPDSVIGEVPITHPEYDWVADLGLRWYDVPVVSNMRLEIGGIQYTAAPFNGWYLATEIGARNFADEDRYDMLPAVAERLGLDTSTDRSLWKDEAVVELNRAVLHSYDEAGVQIVDHHTVTDQFAQFERNEEAAGREVTGDWSWLIPPVSPATTQVFHTTYDDESRAPNFFYLESPDTLSG</sequence>
<dbReference type="PIRSF" id="PIRSF037219">
    <property type="entry name" value="NOS_oxygenase"/>
    <property type="match status" value="1"/>
</dbReference>
<dbReference type="EMBL" id="CP024047">
    <property type="protein sequence ID" value="AXR76891.1"/>
    <property type="molecule type" value="Genomic_DNA"/>
</dbReference>
<comment type="function">
    <text evidence="10">Catalyzes the production of nitric oxide.</text>
</comment>
<dbReference type="KEGG" id="nan:AArc1_0547"/>
<dbReference type="PROSITE" id="PS60001">
    <property type="entry name" value="NOS"/>
    <property type="match status" value="1"/>
</dbReference>
<gene>
    <name evidence="12" type="ORF">AArc1_0547</name>
</gene>
<dbReference type="InterPro" id="IPR050607">
    <property type="entry name" value="NOS"/>
</dbReference>
<comment type="similarity">
    <text evidence="2 10">Belongs to the NOS family. Bacterial NOS oxygenase subfamily.</text>
</comment>
<dbReference type="InterPro" id="IPR017142">
    <property type="entry name" value="Nitric_oxide_synthase_Oase-su"/>
</dbReference>
<dbReference type="GO" id="GO:0004517">
    <property type="term" value="F:nitric-oxide synthase activity"/>
    <property type="evidence" value="ECO:0007669"/>
    <property type="project" value="InterPro"/>
</dbReference>
<evidence type="ECO:0000256" key="2">
    <source>
        <dbReference type="ARBA" id="ARBA00005411"/>
    </source>
</evidence>
<dbReference type="PANTHER" id="PTHR43410">
    <property type="entry name" value="NITRIC OXIDE SYNTHASE OXYGENASE"/>
    <property type="match status" value="1"/>
</dbReference>
<keyword evidence="8 10" id="KW-0408">Iron</keyword>
<evidence type="ECO:0000256" key="10">
    <source>
        <dbReference type="PIRNR" id="PIRNR037219"/>
    </source>
</evidence>
<dbReference type="PANTHER" id="PTHR43410:SF1">
    <property type="entry name" value="NITRIC OXIDE SYNTHASE"/>
    <property type="match status" value="1"/>
</dbReference>
<dbReference type="SUPFAM" id="SSF56512">
    <property type="entry name" value="Nitric oxide (NO) synthase oxygenase domain"/>
    <property type="match status" value="1"/>
</dbReference>
<dbReference type="InterPro" id="IPR044940">
    <property type="entry name" value="NOS_dom_2"/>
</dbReference>
<dbReference type="InterPro" id="IPR044944">
    <property type="entry name" value="NOS_dom_3"/>
</dbReference>
<dbReference type="RefSeq" id="WP_117363057.1">
    <property type="nucleotide sequence ID" value="NZ_CP024047.1"/>
</dbReference>